<protein>
    <submittedName>
        <fullName evidence="2">Uncharacterized protein</fullName>
    </submittedName>
</protein>
<comment type="caution">
    <text evidence="2">The sequence shown here is derived from an EMBL/GenBank/DDBJ whole genome shotgun (WGS) entry which is preliminary data.</text>
</comment>
<keyword evidence="1" id="KW-0812">Transmembrane</keyword>
<proteinExistence type="predicted"/>
<dbReference type="RefSeq" id="WP_127737996.1">
    <property type="nucleotide sequence ID" value="NZ_CAJCKN010000006.1"/>
</dbReference>
<accession>A0A3S2X3E6</accession>
<evidence type="ECO:0000313" key="2">
    <source>
        <dbReference type="EMBL" id="RVT63519.1"/>
    </source>
</evidence>
<dbReference type="GeneID" id="87619274"/>
<keyword evidence="1" id="KW-1133">Transmembrane helix</keyword>
<dbReference type="Proteomes" id="UP000288024">
    <property type="component" value="Unassembled WGS sequence"/>
</dbReference>
<organism evidence="2 3">
    <name type="scientific">Niallia taxi</name>
    <dbReference type="NCBI Taxonomy" id="2499688"/>
    <lineage>
        <taxon>Bacteria</taxon>
        <taxon>Bacillati</taxon>
        <taxon>Bacillota</taxon>
        <taxon>Bacilli</taxon>
        <taxon>Bacillales</taxon>
        <taxon>Bacillaceae</taxon>
        <taxon>Niallia</taxon>
    </lineage>
</organism>
<dbReference type="AlphaFoldDB" id="A0A3S2X3E6"/>
<name>A0A3S2X3E6_9BACI</name>
<dbReference type="EMBL" id="RZTZ01000003">
    <property type="protein sequence ID" value="RVT63519.1"/>
    <property type="molecule type" value="Genomic_DNA"/>
</dbReference>
<gene>
    <name evidence="2" type="ORF">EM808_09600</name>
</gene>
<sequence length="65" mass="6929">MYGYRHPHDSRIFFGAPLVGGLIGGLVGGAVGGALVRPRPYFYGPPVPYGPVPYGPGPYGPYPYY</sequence>
<keyword evidence="3" id="KW-1185">Reference proteome</keyword>
<reference evidence="2 3" key="1">
    <citation type="submission" date="2019-01" db="EMBL/GenBank/DDBJ databases">
        <title>Bacillus sp. M5HDSG1-1, whole genome shotgun sequence.</title>
        <authorList>
            <person name="Tuo L."/>
        </authorList>
    </citation>
    <scope>NUCLEOTIDE SEQUENCE [LARGE SCALE GENOMIC DNA]</scope>
    <source>
        <strain evidence="2 3">M5HDSG1-1</strain>
    </source>
</reference>
<feature type="transmembrane region" description="Helical" evidence="1">
    <location>
        <begin position="12"/>
        <end position="36"/>
    </location>
</feature>
<evidence type="ECO:0000313" key="3">
    <source>
        <dbReference type="Proteomes" id="UP000288024"/>
    </source>
</evidence>
<keyword evidence="1" id="KW-0472">Membrane</keyword>
<evidence type="ECO:0000256" key="1">
    <source>
        <dbReference type="SAM" id="Phobius"/>
    </source>
</evidence>